<dbReference type="SUPFAM" id="SSF55073">
    <property type="entry name" value="Nucleotide cyclase"/>
    <property type="match status" value="1"/>
</dbReference>
<evidence type="ECO:0000256" key="4">
    <source>
        <dbReference type="ARBA" id="ARBA00022692"/>
    </source>
</evidence>
<dbReference type="InterPro" id="IPR000160">
    <property type="entry name" value="GGDEF_dom"/>
</dbReference>
<comment type="subcellular location">
    <subcellularLocation>
        <location evidence="1">Cell membrane</location>
        <topology evidence="1">Multi-pass membrane protein</topology>
    </subcellularLocation>
</comment>
<gene>
    <name evidence="10" type="ORF">HQ393_01705</name>
</gene>
<evidence type="ECO:0000256" key="6">
    <source>
        <dbReference type="ARBA" id="ARBA00023136"/>
    </source>
</evidence>
<dbReference type="PANTHER" id="PTHR45138">
    <property type="entry name" value="REGULATORY COMPONENTS OF SENSORY TRANSDUCTION SYSTEM"/>
    <property type="match status" value="1"/>
</dbReference>
<evidence type="ECO:0000313" key="10">
    <source>
        <dbReference type="EMBL" id="QLG87059.1"/>
    </source>
</evidence>
<dbReference type="EMBL" id="CP058627">
    <property type="protein sequence ID" value="QLG87059.1"/>
    <property type="molecule type" value="Genomic_DNA"/>
</dbReference>
<dbReference type="CDD" id="cd01949">
    <property type="entry name" value="GGDEF"/>
    <property type="match status" value="1"/>
</dbReference>
<keyword evidence="11" id="KW-1185">Reference proteome</keyword>
<dbReference type="Pfam" id="PF05231">
    <property type="entry name" value="MASE1"/>
    <property type="match status" value="1"/>
</dbReference>
<dbReference type="InterPro" id="IPR029787">
    <property type="entry name" value="Nucleotide_cyclase"/>
</dbReference>
<protein>
    <recommendedName>
        <fullName evidence="2">diguanylate cyclase</fullName>
        <ecNumber evidence="2">2.7.7.65</ecNumber>
    </recommendedName>
</protein>
<organism evidence="10 11">
    <name type="scientific">Chitinibacter bivalviorum</name>
    <dbReference type="NCBI Taxonomy" id="2739434"/>
    <lineage>
        <taxon>Bacteria</taxon>
        <taxon>Pseudomonadati</taxon>
        <taxon>Pseudomonadota</taxon>
        <taxon>Betaproteobacteria</taxon>
        <taxon>Neisseriales</taxon>
        <taxon>Chitinibacteraceae</taxon>
        <taxon>Chitinibacter</taxon>
    </lineage>
</organism>
<name>A0A7H9BEK7_9NEIS</name>
<dbReference type="Proteomes" id="UP000509597">
    <property type="component" value="Chromosome"/>
</dbReference>
<dbReference type="InterPro" id="IPR043128">
    <property type="entry name" value="Rev_trsase/Diguanyl_cyclase"/>
</dbReference>
<evidence type="ECO:0000256" key="2">
    <source>
        <dbReference type="ARBA" id="ARBA00012528"/>
    </source>
</evidence>
<feature type="domain" description="GGDEF" evidence="9">
    <location>
        <begin position="354"/>
        <end position="488"/>
    </location>
</feature>
<accession>A0A7H9BEK7</accession>
<evidence type="ECO:0000256" key="5">
    <source>
        <dbReference type="ARBA" id="ARBA00022989"/>
    </source>
</evidence>
<dbReference type="AlphaFoldDB" id="A0A7H9BEK7"/>
<dbReference type="FunFam" id="3.30.70.270:FF:000001">
    <property type="entry name" value="Diguanylate cyclase domain protein"/>
    <property type="match status" value="1"/>
</dbReference>
<feature type="transmembrane region" description="Helical" evidence="8">
    <location>
        <begin position="127"/>
        <end position="150"/>
    </location>
</feature>
<sequence>MSWRPFNSRYLAALLLLTMYVATGYLCIELGSIQSANLVVIWLPSGIALLSILILGRLGAGVVFIAHLLLNFPYNYAYSQDTLFISLITLLAAGIDTLQALVSAHFYRQIRQKYGDSLWLTPEALPIIWLKVCTIPVLLSAPLLATIWHFSGLLNSNTSVEWLQLIGILGLGDIAGILLLLPFYYDWENKLIHTSLKGIWPAMLGLCIILTAAIFIDRHLLVLSLPVMLMIAVKHRLPGVNQAILAISLISILGTHFGYGGFLAESTIQTFLNLQIFIFSIALTFQYYALTQNAVMNHKAHLEAEVNARTQALINANELLSELATTDELTQVPNRREWQRRCAEAIVRTRRYKQPLSIILLDIDHFKKVNDQHGHLIGDLVLKRISQLCVQHLRAIDTFARWGGEEFVILLPETDLAQASNVAEKLRQVIAEQAVVMDGNSPVYATISLGVTALSIIDLTLDDLLSRTDEALYAAKANGRNCVINTSSMSTSYLRPGINHSSQR</sequence>
<feature type="transmembrane region" description="Helical" evidence="8">
    <location>
        <begin position="197"/>
        <end position="216"/>
    </location>
</feature>
<dbReference type="GO" id="GO:0052621">
    <property type="term" value="F:diguanylate cyclase activity"/>
    <property type="evidence" value="ECO:0007669"/>
    <property type="project" value="UniProtKB-EC"/>
</dbReference>
<feature type="transmembrane region" description="Helical" evidence="8">
    <location>
        <begin position="162"/>
        <end position="185"/>
    </location>
</feature>
<dbReference type="EC" id="2.7.7.65" evidence="2"/>
<dbReference type="InterPro" id="IPR050469">
    <property type="entry name" value="Diguanylate_Cyclase"/>
</dbReference>
<evidence type="ECO:0000256" key="3">
    <source>
        <dbReference type="ARBA" id="ARBA00022475"/>
    </source>
</evidence>
<keyword evidence="6 8" id="KW-0472">Membrane</keyword>
<evidence type="ECO:0000259" key="9">
    <source>
        <dbReference type="PROSITE" id="PS50887"/>
    </source>
</evidence>
<keyword evidence="3" id="KW-1003">Cell membrane</keyword>
<evidence type="ECO:0000256" key="7">
    <source>
        <dbReference type="ARBA" id="ARBA00034247"/>
    </source>
</evidence>
<feature type="transmembrane region" description="Helical" evidence="8">
    <location>
        <begin position="40"/>
        <end position="70"/>
    </location>
</feature>
<dbReference type="PANTHER" id="PTHR45138:SF9">
    <property type="entry name" value="DIGUANYLATE CYCLASE DGCM-RELATED"/>
    <property type="match status" value="1"/>
</dbReference>
<keyword evidence="5 8" id="KW-1133">Transmembrane helix</keyword>
<dbReference type="RefSeq" id="WP_179357145.1">
    <property type="nucleotide sequence ID" value="NZ_CP058627.1"/>
</dbReference>
<dbReference type="KEGG" id="chiz:HQ393_01705"/>
<dbReference type="NCBIfam" id="TIGR00254">
    <property type="entry name" value="GGDEF"/>
    <property type="match status" value="1"/>
</dbReference>
<comment type="catalytic activity">
    <reaction evidence="7">
        <text>2 GTP = 3',3'-c-di-GMP + 2 diphosphate</text>
        <dbReference type="Rhea" id="RHEA:24898"/>
        <dbReference type="ChEBI" id="CHEBI:33019"/>
        <dbReference type="ChEBI" id="CHEBI:37565"/>
        <dbReference type="ChEBI" id="CHEBI:58805"/>
        <dbReference type="EC" id="2.7.7.65"/>
    </reaction>
</comment>
<reference evidence="10 11" key="1">
    <citation type="submission" date="2020-07" db="EMBL/GenBank/DDBJ databases">
        <title>Complete genome sequence of Chitinibacter sp. 2T18.</title>
        <authorList>
            <person name="Bae J.-W."/>
            <person name="Choi J.-W."/>
        </authorList>
    </citation>
    <scope>NUCLEOTIDE SEQUENCE [LARGE SCALE GENOMIC DNA]</scope>
    <source>
        <strain evidence="10 11">2T18</strain>
    </source>
</reference>
<keyword evidence="4 8" id="KW-0812">Transmembrane</keyword>
<dbReference type="PROSITE" id="PS50887">
    <property type="entry name" value="GGDEF"/>
    <property type="match status" value="1"/>
</dbReference>
<proteinExistence type="predicted"/>
<evidence type="ECO:0000256" key="8">
    <source>
        <dbReference type="SAM" id="Phobius"/>
    </source>
</evidence>
<feature type="transmembrane region" description="Helical" evidence="8">
    <location>
        <begin position="82"/>
        <end position="107"/>
    </location>
</feature>
<dbReference type="GO" id="GO:0005886">
    <property type="term" value="C:plasma membrane"/>
    <property type="evidence" value="ECO:0007669"/>
    <property type="project" value="UniProtKB-SubCell"/>
</dbReference>
<feature type="transmembrane region" description="Helical" evidence="8">
    <location>
        <begin position="237"/>
        <end position="259"/>
    </location>
</feature>
<feature type="transmembrane region" description="Helical" evidence="8">
    <location>
        <begin position="271"/>
        <end position="290"/>
    </location>
</feature>
<dbReference type="SMART" id="SM00267">
    <property type="entry name" value="GGDEF"/>
    <property type="match status" value="1"/>
</dbReference>
<dbReference type="Pfam" id="PF00990">
    <property type="entry name" value="GGDEF"/>
    <property type="match status" value="1"/>
</dbReference>
<evidence type="ECO:0000256" key="1">
    <source>
        <dbReference type="ARBA" id="ARBA00004651"/>
    </source>
</evidence>
<evidence type="ECO:0000313" key="11">
    <source>
        <dbReference type="Proteomes" id="UP000509597"/>
    </source>
</evidence>
<dbReference type="InterPro" id="IPR007895">
    <property type="entry name" value="MASE1"/>
</dbReference>
<dbReference type="Gene3D" id="3.30.70.270">
    <property type="match status" value="1"/>
</dbReference>